<keyword evidence="1" id="KW-1133">Transmembrane helix</keyword>
<dbReference type="EMBL" id="KN826608">
    <property type="protein sequence ID" value="KIK78389.1"/>
    <property type="molecule type" value="Genomic_DNA"/>
</dbReference>
<dbReference type="AlphaFoldDB" id="A0A0D0DCJ1"/>
<keyword evidence="3" id="KW-1185">Reference proteome</keyword>
<organism evidence="2 3">
    <name type="scientific">Paxillus rubicundulus Ve08.2h10</name>
    <dbReference type="NCBI Taxonomy" id="930991"/>
    <lineage>
        <taxon>Eukaryota</taxon>
        <taxon>Fungi</taxon>
        <taxon>Dikarya</taxon>
        <taxon>Basidiomycota</taxon>
        <taxon>Agaricomycotina</taxon>
        <taxon>Agaricomycetes</taxon>
        <taxon>Agaricomycetidae</taxon>
        <taxon>Boletales</taxon>
        <taxon>Paxilineae</taxon>
        <taxon>Paxillaceae</taxon>
        <taxon>Paxillus</taxon>
    </lineage>
</organism>
<dbReference type="Proteomes" id="UP000054538">
    <property type="component" value="Unassembled WGS sequence"/>
</dbReference>
<keyword evidence="1" id="KW-0812">Transmembrane</keyword>
<reference evidence="2 3" key="1">
    <citation type="submission" date="2014-04" db="EMBL/GenBank/DDBJ databases">
        <authorList>
            <consortium name="DOE Joint Genome Institute"/>
            <person name="Kuo A."/>
            <person name="Kohler A."/>
            <person name="Jargeat P."/>
            <person name="Nagy L.G."/>
            <person name="Floudas D."/>
            <person name="Copeland A."/>
            <person name="Barry K.W."/>
            <person name="Cichocki N."/>
            <person name="Veneault-Fourrey C."/>
            <person name="LaButti K."/>
            <person name="Lindquist E.A."/>
            <person name="Lipzen A."/>
            <person name="Lundell T."/>
            <person name="Morin E."/>
            <person name="Murat C."/>
            <person name="Sun H."/>
            <person name="Tunlid A."/>
            <person name="Henrissat B."/>
            <person name="Grigoriev I.V."/>
            <person name="Hibbett D.S."/>
            <person name="Martin F."/>
            <person name="Nordberg H.P."/>
            <person name="Cantor M.N."/>
            <person name="Hua S.X."/>
        </authorList>
    </citation>
    <scope>NUCLEOTIDE SEQUENCE [LARGE SCALE GENOMIC DNA]</scope>
    <source>
        <strain evidence="2 3">Ve08.2h10</strain>
    </source>
</reference>
<keyword evidence="1" id="KW-0472">Membrane</keyword>
<protein>
    <submittedName>
        <fullName evidence="2">Uncharacterized protein</fullName>
    </submittedName>
</protein>
<gene>
    <name evidence="2" type="ORF">PAXRUDRAFT_327928</name>
</gene>
<evidence type="ECO:0000313" key="2">
    <source>
        <dbReference type="EMBL" id="KIK78389.1"/>
    </source>
</evidence>
<accession>A0A0D0DCJ1</accession>
<evidence type="ECO:0000256" key="1">
    <source>
        <dbReference type="SAM" id="Phobius"/>
    </source>
</evidence>
<sequence length="194" mass="22129">MRNLKTRKRCQNVQELSPFCQCGTPRSPALLWNRLGMKDLVTSLDHLSDISRLPNDDACNYVEAGDNIPLENTLPQVLGLPFITSLSGCAVAGWLTLCYDTRRLGHWYGVLSPQTIACDSVSTVRQSKRVWTLAQRRERHRKCVCVLGIVPLVSPNWLFTWWVFDEKCMDNLNIVSIAWLSDEALCIFRRCTDI</sequence>
<proteinExistence type="predicted"/>
<evidence type="ECO:0000313" key="3">
    <source>
        <dbReference type="Proteomes" id="UP000054538"/>
    </source>
</evidence>
<dbReference type="InParanoid" id="A0A0D0DCJ1"/>
<feature type="transmembrane region" description="Helical" evidence="1">
    <location>
        <begin position="143"/>
        <end position="164"/>
    </location>
</feature>
<reference evidence="3" key="2">
    <citation type="submission" date="2015-01" db="EMBL/GenBank/DDBJ databases">
        <title>Evolutionary Origins and Diversification of the Mycorrhizal Mutualists.</title>
        <authorList>
            <consortium name="DOE Joint Genome Institute"/>
            <consortium name="Mycorrhizal Genomics Consortium"/>
            <person name="Kohler A."/>
            <person name="Kuo A."/>
            <person name="Nagy L.G."/>
            <person name="Floudas D."/>
            <person name="Copeland A."/>
            <person name="Barry K.W."/>
            <person name="Cichocki N."/>
            <person name="Veneault-Fourrey C."/>
            <person name="LaButti K."/>
            <person name="Lindquist E.A."/>
            <person name="Lipzen A."/>
            <person name="Lundell T."/>
            <person name="Morin E."/>
            <person name="Murat C."/>
            <person name="Riley R."/>
            <person name="Ohm R."/>
            <person name="Sun H."/>
            <person name="Tunlid A."/>
            <person name="Henrissat B."/>
            <person name="Grigoriev I.V."/>
            <person name="Hibbett D.S."/>
            <person name="Martin F."/>
        </authorList>
    </citation>
    <scope>NUCLEOTIDE SEQUENCE [LARGE SCALE GENOMIC DNA]</scope>
    <source>
        <strain evidence="3">Ve08.2h10</strain>
    </source>
</reference>
<dbReference type="HOGENOM" id="CLU_1402863_0_0_1"/>
<name>A0A0D0DCJ1_9AGAM</name>